<organism evidence="3 4">
    <name type="scientific">Alkalimonas collagenimarina</name>
    <dbReference type="NCBI Taxonomy" id="400390"/>
    <lineage>
        <taxon>Bacteria</taxon>
        <taxon>Pseudomonadati</taxon>
        <taxon>Pseudomonadota</taxon>
        <taxon>Gammaproteobacteria</taxon>
        <taxon>Alkalimonas</taxon>
    </lineage>
</organism>
<comment type="caution">
    <text evidence="3">The sequence shown here is derived from an EMBL/GenBank/DDBJ whole genome shotgun (WGS) entry which is preliminary data.</text>
</comment>
<dbReference type="Proteomes" id="UP001231616">
    <property type="component" value="Unassembled WGS sequence"/>
</dbReference>
<reference evidence="3 4" key="1">
    <citation type="submission" date="2023-08" db="EMBL/GenBank/DDBJ databases">
        <authorList>
            <person name="Joshi A."/>
            <person name="Thite S."/>
        </authorList>
    </citation>
    <scope>NUCLEOTIDE SEQUENCE [LARGE SCALE GENOMIC DNA]</scope>
    <source>
        <strain evidence="3 4">AC40</strain>
    </source>
</reference>
<dbReference type="EMBL" id="JAUZVZ010000018">
    <property type="protein sequence ID" value="MDP4537003.1"/>
    <property type="molecule type" value="Genomic_DNA"/>
</dbReference>
<feature type="domain" description="Serine hydrolase" evidence="2">
    <location>
        <begin position="129"/>
        <end position="234"/>
    </location>
</feature>
<evidence type="ECO:0000259" key="2">
    <source>
        <dbReference type="Pfam" id="PF03959"/>
    </source>
</evidence>
<dbReference type="PANTHER" id="PTHR12277:SF81">
    <property type="entry name" value="PROTEIN ABHD13"/>
    <property type="match status" value="1"/>
</dbReference>
<evidence type="ECO:0000313" key="4">
    <source>
        <dbReference type="Proteomes" id="UP001231616"/>
    </source>
</evidence>
<feature type="transmembrane region" description="Helical" evidence="1">
    <location>
        <begin position="7"/>
        <end position="25"/>
    </location>
</feature>
<keyword evidence="1" id="KW-1133">Transmembrane helix</keyword>
<dbReference type="Gene3D" id="3.40.50.1820">
    <property type="entry name" value="alpha/beta hydrolase"/>
    <property type="match status" value="1"/>
</dbReference>
<sequence>MRTLITLLLYLVAGYVVICLLLYLLQRQLIYFPVPAAFPPDNPLILQQGEHQVLVSHRPRQSEQALLYFGGNAEDTSVSLSEFSAEFPEHAIYLMHYRGYAGSDGKPSEQALVSDALALFDQVSQQHSDIIVIGRSLGSGVAVQLAAQRPVQQLVLITPFDSLTALASQQFPLFPVRLLLKDRYDSARSAAKIHTPTLLLVAREDEIIGRERSEALYNAFPKGSVRMVHFNGNHNSYLPAHQLHDLIARPKHE</sequence>
<evidence type="ECO:0000313" key="3">
    <source>
        <dbReference type="EMBL" id="MDP4537003.1"/>
    </source>
</evidence>
<keyword evidence="1" id="KW-0812">Transmembrane</keyword>
<protein>
    <submittedName>
        <fullName evidence="3">Alpha/beta hydrolase</fullName>
    </submittedName>
</protein>
<keyword evidence="4" id="KW-1185">Reference proteome</keyword>
<dbReference type="RefSeq" id="WP_305894269.1">
    <property type="nucleotide sequence ID" value="NZ_JAUZVZ010000018.1"/>
</dbReference>
<dbReference type="SUPFAM" id="SSF53474">
    <property type="entry name" value="alpha/beta-Hydrolases"/>
    <property type="match status" value="1"/>
</dbReference>
<name>A0ABT9H127_9GAMM</name>
<keyword evidence="3" id="KW-0378">Hydrolase</keyword>
<dbReference type="InterPro" id="IPR005645">
    <property type="entry name" value="FSH-like_dom"/>
</dbReference>
<dbReference type="Pfam" id="PF03959">
    <property type="entry name" value="FSH1"/>
    <property type="match status" value="1"/>
</dbReference>
<proteinExistence type="predicted"/>
<evidence type="ECO:0000256" key="1">
    <source>
        <dbReference type="SAM" id="Phobius"/>
    </source>
</evidence>
<keyword evidence="1" id="KW-0472">Membrane</keyword>
<dbReference type="InterPro" id="IPR029058">
    <property type="entry name" value="AB_hydrolase_fold"/>
</dbReference>
<dbReference type="PANTHER" id="PTHR12277">
    <property type="entry name" value="ALPHA/BETA HYDROLASE DOMAIN-CONTAINING PROTEIN"/>
    <property type="match status" value="1"/>
</dbReference>
<accession>A0ABT9H127</accession>
<dbReference type="GO" id="GO:0016787">
    <property type="term" value="F:hydrolase activity"/>
    <property type="evidence" value="ECO:0007669"/>
    <property type="project" value="UniProtKB-KW"/>
</dbReference>
<gene>
    <name evidence="3" type="ORF">Q3O60_12445</name>
</gene>